<feature type="non-terminal residue" evidence="1">
    <location>
        <position position="79"/>
    </location>
</feature>
<evidence type="ECO:0000313" key="2">
    <source>
        <dbReference type="Proteomes" id="UP000054538"/>
    </source>
</evidence>
<name>A0A0D0BTT7_9AGAM</name>
<dbReference type="EMBL" id="KN828518">
    <property type="protein sequence ID" value="KIK74852.1"/>
    <property type="molecule type" value="Genomic_DNA"/>
</dbReference>
<reference evidence="1 2" key="1">
    <citation type="submission" date="2014-04" db="EMBL/GenBank/DDBJ databases">
        <authorList>
            <consortium name="DOE Joint Genome Institute"/>
            <person name="Kuo A."/>
            <person name="Kohler A."/>
            <person name="Jargeat P."/>
            <person name="Nagy L.G."/>
            <person name="Floudas D."/>
            <person name="Copeland A."/>
            <person name="Barry K.W."/>
            <person name="Cichocki N."/>
            <person name="Veneault-Fourrey C."/>
            <person name="LaButti K."/>
            <person name="Lindquist E.A."/>
            <person name="Lipzen A."/>
            <person name="Lundell T."/>
            <person name="Morin E."/>
            <person name="Murat C."/>
            <person name="Sun H."/>
            <person name="Tunlid A."/>
            <person name="Henrissat B."/>
            <person name="Grigoriev I.V."/>
            <person name="Hibbett D.S."/>
            <person name="Martin F."/>
            <person name="Nordberg H.P."/>
            <person name="Cantor M.N."/>
            <person name="Hua S.X."/>
        </authorList>
    </citation>
    <scope>NUCLEOTIDE SEQUENCE [LARGE SCALE GENOMIC DNA]</scope>
    <source>
        <strain evidence="1 2">Ve08.2h10</strain>
    </source>
</reference>
<dbReference type="Proteomes" id="UP000054538">
    <property type="component" value="Unassembled WGS sequence"/>
</dbReference>
<dbReference type="OrthoDB" id="2688098at2759"/>
<dbReference type="HOGENOM" id="CLU_167015_0_0_1"/>
<dbReference type="AlphaFoldDB" id="A0A0D0BTT7"/>
<organism evidence="1 2">
    <name type="scientific">Paxillus rubicundulus Ve08.2h10</name>
    <dbReference type="NCBI Taxonomy" id="930991"/>
    <lineage>
        <taxon>Eukaryota</taxon>
        <taxon>Fungi</taxon>
        <taxon>Dikarya</taxon>
        <taxon>Basidiomycota</taxon>
        <taxon>Agaricomycotina</taxon>
        <taxon>Agaricomycetes</taxon>
        <taxon>Agaricomycetidae</taxon>
        <taxon>Boletales</taxon>
        <taxon>Paxilineae</taxon>
        <taxon>Paxillaceae</taxon>
        <taxon>Paxillus</taxon>
    </lineage>
</organism>
<gene>
    <name evidence="1" type="ORF">PAXRUDRAFT_73354</name>
</gene>
<protein>
    <submittedName>
        <fullName evidence="1">Unplaced genomic scaffold scaffold_3696, whole genome shotgun sequence</fullName>
    </submittedName>
</protein>
<reference evidence="2" key="2">
    <citation type="submission" date="2015-01" db="EMBL/GenBank/DDBJ databases">
        <title>Evolutionary Origins and Diversification of the Mycorrhizal Mutualists.</title>
        <authorList>
            <consortium name="DOE Joint Genome Institute"/>
            <consortium name="Mycorrhizal Genomics Consortium"/>
            <person name="Kohler A."/>
            <person name="Kuo A."/>
            <person name="Nagy L.G."/>
            <person name="Floudas D."/>
            <person name="Copeland A."/>
            <person name="Barry K.W."/>
            <person name="Cichocki N."/>
            <person name="Veneault-Fourrey C."/>
            <person name="LaButti K."/>
            <person name="Lindquist E.A."/>
            <person name="Lipzen A."/>
            <person name="Lundell T."/>
            <person name="Morin E."/>
            <person name="Murat C."/>
            <person name="Riley R."/>
            <person name="Ohm R."/>
            <person name="Sun H."/>
            <person name="Tunlid A."/>
            <person name="Henrissat B."/>
            <person name="Grigoriev I.V."/>
            <person name="Hibbett D.S."/>
            <person name="Martin F."/>
        </authorList>
    </citation>
    <scope>NUCLEOTIDE SEQUENCE [LARGE SCALE GENOMIC DNA]</scope>
    <source>
        <strain evidence="2">Ve08.2h10</strain>
    </source>
</reference>
<accession>A0A0D0BTT7</accession>
<sequence>TQLQVLKRALPHDNFHPSSLHHLGLVIPLTEVTHAVDVVLVFGQEVDHTVTAATSQEHYNHFYLSFYADKEIFDASFSF</sequence>
<dbReference type="InParanoid" id="A0A0D0BTT7"/>
<evidence type="ECO:0000313" key="1">
    <source>
        <dbReference type="EMBL" id="KIK74852.1"/>
    </source>
</evidence>
<feature type="non-terminal residue" evidence="1">
    <location>
        <position position="1"/>
    </location>
</feature>
<proteinExistence type="predicted"/>
<keyword evidence="2" id="KW-1185">Reference proteome</keyword>